<accession>A0A166EJD2</accession>
<dbReference type="AlphaFoldDB" id="A0A166EJD2"/>
<dbReference type="EMBL" id="KV428043">
    <property type="protein sequence ID" value="KZT39660.1"/>
    <property type="molecule type" value="Genomic_DNA"/>
</dbReference>
<proteinExistence type="predicted"/>
<dbReference type="OrthoDB" id="3235454at2759"/>
<evidence type="ECO:0000313" key="3">
    <source>
        <dbReference type="Proteomes" id="UP000076798"/>
    </source>
</evidence>
<organism evidence="2 3">
    <name type="scientific">Sistotremastrum suecicum HHB10207 ss-3</name>
    <dbReference type="NCBI Taxonomy" id="1314776"/>
    <lineage>
        <taxon>Eukaryota</taxon>
        <taxon>Fungi</taxon>
        <taxon>Dikarya</taxon>
        <taxon>Basidiomycota</taxon>
        <taxon>Agaricomycotina</taxon>
        <taxon>Agaricomycetes</taxon>
        <taxon>Sistotremastrales</taxon>
        <taxon>Sistotremastraceae</taxon>
        <taxon>Sistotremastrum</taxon>
    </lineage>
</organism>
<sequence>MPRRTAQRTESEDNEQSPDDDGLTQLLAQKLQNSRDKKIKEKHQKFLTSAKRELDDQLAVASKAFKECSDEINSLYQKFQIDYASTEDEIRGLWCKIASEHQNFLGVAEELSQLSSSCEVTRDTQQLQALVTFRKGCTDSERLVLAFEDLNFRIKTDDD</sequence>
<evidence type="ECO:0000256" key="1">
    <source>
        <dbReference type="SAM" id="MobiDB-lite"/>
    </source>
</evidence>
<dbReference type="Proteomes" id="UP000076798">
    <property type="component" value="Unassembled WGS sequence"/>
</dbReference>
<keyword evidence="3" id="KW-1185">Reference proteome</keyword>
<feature type="region of interest" description="Disordered" evidence="1">
    <location>
        <begin position="1"/>
        <end position="22"/>
    </location>
</feature>
<name>A0A166EJD2_9AGAM</name>
<evidence type="ECO:0000313" key="2">
    <source>
        <dbReference type="EMBL" id="KZT39660.1"/>
    </source>
</evidence>
<reference evidence="2 3" key="1">
    <citation type="journal article" date="2016" name="Mol. Biol. Evol.">
        <title>Comparative Genomics of Early-Diverging Mushroom-Forming Fungi Provides Insights into the Origins of Lignocellulose Decay Capabilities.</title>
        <authorList>
            <person name="Nagy L.G."/>
            <person name="Riley R."/>
            <person name="Tritt A."/>
            <person name="Adam C."/>
            <person name="Daum C."/>
            <person name="Floudas D."/>
            <person name="Sun H."/>
            <person name="Yadav J.S."/>
            <person name="Pangilinan J."/>
            <person name="Larsson K.H."/>
            <person name="Matsuura K."/>
            <person name="Barry K."/>
            <person name="Labutti K."/>
            <person name="Kuo R."/>
            <person name="Ohm R.A."/>
            <person name="Bhattacharya S.S."/>
            <person name="Shirouzu T."/>
            <person name="Yoshinaga Y."/>
            <person name="Martin F.M."/>
            <person name="Grigoriev I.V."/>
            <person name="Hibbett D.S."/>
        </authorList>
    </citation>
    <scope>NUCLEOTIDE SEQUENCE [LARGE SCALE GENOMIC DNA]</scope>
    <source>
        <strain evidence="2 3">HHB10207 ss-3</strain>
    </source>
</reference>
<protein>
    <submittedName>
        <fullName evidence="2">Uncharacterized protein</fullName>
    </submittedName>
</protein>
<gene>
    <name evidence="2" type="ORF">SISSUDRAFT_1118852</name>
</gene>
<feature type="compositionally biased region" description="Acidic residues" evidence="1">
    <location>
        <begin position="12"/>
        <end position="22"/>
    </location>
</feature>